<evidence type="ECO:0000313" key="3">
    <source>
        <dbReference type="Proteomes" id="UP001286313"/>
    </source>
</evidence>
<keyword evidence="1" id="KW-0175">Coiled coil</keyword>
<organism evidence="2 3">
    <name type="scientific">Petrolisthes cinctipes</name>
    <name type="common">Flat porcelain crab</name>
    <dbReference type="NCBI Taxonomy" id="88211"/>
    <lineage>
        <taxon>Eukaryota</taxon>
        <taxon>Metazoa</taxon>
        <taxon>Ecdysozoa</taxon>
        <taxon>Arthropoda</taxon>
        <taxon>Crustacea</taxon>
        <taxon>Multicrustacea</taxon>
        <taxon>Malacostraca</taxon>
        <taxon>Eumalacostraca</taxon>
        <taxon>Eucarida</taxon>
        <taxon>Decapoda</taxon>
        <taxon>Pleocyemata</taxon>
        <taxon>Anomura</taxon>
        <taxon>Galatheoidea</taxon>
        <taxon>Porcellanidae</taxon>
        <taxon>Petrolisthes</taxon>
    </lineage>
</organism>
<reference evidence="2" key="1">
    <citation type="submission" date="2023-10" db="EMBL/GenBank/DDBJ databases">
        <title>Genome assemblies of two species of porcelain crab, Petrolisthes cinctipes and Petrolisthes manimaculis (Anomura: Porcellanidae).</title>
        <authorList>
            <person name="Angst P."/>
        </authorList>
    </citation>
    <scope>NUCLEOTIDE SEQUENCE</scope>
    <source>
        <strain evidence="2">PB745_01</strain>
        <tissue evidence="2">Gill</tissue>
    </source>
</reference>
<evidence type="ECO:0000256" key="1">
    <source>
        <dbReference type="SAM" id="Coils"/>
    </source>
</evidence>
<gene>
    <name evidence="2" type="ORF">Pcinc_002343</name>
</gene>
<dbReference type="AlphaFoldDB" id="A0AAE1GL52"/>
<accession>A0AAE1GL52</accession>
<keyword evidence="3" id="KW-1185">Reference proteome</keyword>
<sequence>MRAIEVDEKVQSIQSSVVELTKSLEFSQKEIDDLKQEIKQHNHDKTVNKVTFKKLQDDLQTREKQVDILQESCNNLEDISRRNNLQITGLDECPGETWEQTTTKVTKLMDDKLQLHNVAIERTHRVGQHQGQRSRSVIAQLSRQGSYTGGIGTAGHETFEVDPSDNIAVLGGASCPAADPSGQAADLVRPAVGVLMLHQTVLALMLLVAQCRQIENFLNAEQENNRWFRSNGLTLNISKTCFVVSRPLSERLLVT</sequence>
<dbReference type="Gene3D" id="3.30.70.1820">
    <property type="entry name" value="L1 transposable element, RRM domain"/>
    <property type="match status" value="1"/>
</dbReference>
<dbReference type="EMBL" id="JAWQEG010000167">
    <property type="protein sequence ID" value="KAK3893851.1"/>
    <property type="molecule type" value="Genomic_DNA"/>
</dbReference>
<evidence type="ECO:0000313" key="2">
    <source>
        <dbReference type="EMBL" id="KAK3893851.1"/>
    </source>
</evidence>
<proteinExistence type="predicted"/>
<dbReference type="Proteomes" id="UP001286313">
    <property type="component" value="Unassembled WGS sequence"/>
</dbReference>
<name>A0AAE1GL52_PETCI</name>
<comment type="caution">
    <text evidence="2">The sequence shown here is derived from an EMBL/GenBank/DDBJ whole genome shotgun (WGS) entry which is preliminary data.</text>
</comment>
<protein>
    <submittedName>
        <fullName evidence="2">Uncharacterized protein</fullName>
    </submittedName>
</protein>
<feature type="coiled-coil region" evidence="1">
    <location>
        <begin position="17"/>
        <end position="79"/>
    </location>
</feature>